<reference evidence="2" key="1">
    <citation type="submission" date="2020-12" db="EMBL/GenBank/DDBJ databases">
        <title>WGS assembly of Carya illinoinensis cv. Pawnee.</title>
        <authorList>
            <person name="Platts A."/>
            <person name="Shu S."/>
            <person name="Wright S."/>
            <person name="Barry K."/>
            <person name="Edger P."/>
            <person name="Pires J.C."/>
            <person name="Schmutz J."/>
        </authorList>
    </citation>
    <scope>NUCLEOTIDE SEQUENCE</scope>
    <source>
        <tissue evidence="2">Leaf</tissue>
    </source>
</reference>
<name>A0A8T1NIL9_CARIL</name>
<feature type="compositionally biased region" description="Basic and acidic residues" evidence="1">
    <location>
        <begin position="79"/>
        <end position="91"/>
    </location>
</feature>
<dbReference type="PANTHER" id="PTHR31182">
    <property type="entry name" value="C2 NT-TYPE DOMAIN-CONTAINING PROTEIN"/>
    <property type="match status" value="1"/>
</dbReference>
<feature type="compositionally biased region" description="Basic and acidic residues" evidence="1">
    <location>
        <begin position="47"/>
        <end position="57"/>
    </location>
</feature>
<accession>A0A8T1NIL9</accession>
<organism evidence="2 3">
    <name type="scientific">Carya illinoinensis</name>
    <name type="common">Pecan</name>
    <dbReference type="NCBI Taxonomy" id="32201"/>
    <lineage>
        <taxon>Eukaryota</taxon>
        <taxon>Viridiplantae</taxon>
        <taxon>Streptophyta</taxon>
        <taxon>Embryophyta</taxon>
        <taxon>Tracheophyta</taxon>
        <taxon>Spermatophyta</taxon>
        <taxon>Magnoliopsida</taxon>
        <taxon>eudicotyledons</taxon>
        <taxon>Gunneridae</taxon>
        <taxon>Pentapetalae</taxon>
        <taxon>rosids</taxon>
        <taxon>fabids</taxon>
        <taxon>Fagales</taxon>
        <taxon>Juglandaceae</taxon>
        <taxon>Carya</taxon>
    </lineage>
</organism>
<proteinExistence type="predicted"/>
<dbReference type="Proteomes" id="UP000811609">
    <property type="component" value="Chromosome 14"/>
</dbReference>
<comment type="caution">
    <text evidence="2">The sequence shown here is derived from an EMBL/GenBank/DDBJ whole genome shotgun (WGS) entry which is preliminary data.</text>
</comment>
<evidence type="ECO:0000313" key="2">
    <source>
        <dbReference type="EMBL" id="KAG6628763.1"/>
    </source>
</evidence>
<sequence length="91" mass="10293">MLKVEEDAYYIIDTMRERLYEGCNQAYVLKFDKDTTIVRLSNENQASDDKPASDKVQPKSCLDSSAEGAPVVQLNESENSEREEVVCKGKE</sequence>
<dbReference type="AlphaFoldDB" id="A0A8T1NIL9"/>
<keyword evidence="3" id="KW-1185">Reference proteome</keyword>
<gene>
    <name evidence="2" type="ORF">CIPAW_14G036100</name>
</gene>
<feature type="region of interest" description="Disordered" evidence="1">
    <location>
        <begin position="42"/>
        <end position="91"/>
    </location>
</feature>
<dbReference type="EMBL" id="CM031822">
    <property type="protein sequence ID" value="KAG6628763.1"/>
    <property type="molecule type" value="Genomic_DNA"/>
</dbReference>
<evidence type="ECO:0000256" key="1">
    <source>
        <dbReference type="SAM" id="MobiDB-lite"/>
    </source>
</evidence>
<dbReference type="PANTHER" id="PTHR31182:SF23">
    <property type="entry name" value="SPLICING FACTOR 3A SUBUNIT"/>
    <property type="match status" value="1"/>
</dbReference>
<protein>
    <submittedName>
        <fullName evidence="2">Uncharacterized protein</fullName>
    </submittedName>
</protein>
<evidence type="ECO:0000313" key="3">
    <source>
        <dbReference type="Proteomes" id="UP000811609"/>
    </source>
</evidence>